<organism evidence="2 3">
    <name type="scientific">Amycolatopsis taiwanensis</name>
    <dbReference type="NCBI Taxonomy" id="342230"/>
    <lineage>
        <taxon>Bacteria</taxon>
        <taxon>Bacillati</taxon>
        <taxon>Actinomycetota</taxon>
        <taxon>Actinomycetes</taxon>
        <taxon>Pseudonocardiales</taxon>
        <taxon>Pseudonocardiaceae</taxon>
        <taxon>Amycolatopsis</taxon>
    </lineage>
</organism>
<dbReference type="PANTHER" id="PTHR34293">
    <property type="entry name" value="HTH-TYPE TRANSCRIPTIONAL REGULATOR TRMBL2"/>
    <property type="match status" value="1"/>
</dbReference>
<evidence type="ECO:0000313" key="3">
    <source>
        <dbReference type="Proteomes" id="UP001165136"/>
    </source>
</evidence>
<proteinExistence type="predicted"/>
<dbReference type="GO" id="GO:0003677">
    <property type="term" value="F:DNA binding"/>
    <property type="evidence" value="ECO:0007669"/>
    <property type="project" value="InterPro"/>
</dbReference>
<dbReference type="Gene3D" id="1.10.10.10">
    <property type="entry name" value="Winged helix-like DNA-binding domain superfamily/Winged helix DNA-binding domain"/>
    <property type="match status" value="1"/>
</dbReference>
<dbReference type="RefSeq" id="WP_285486440.1">
    <property type="nucleotide sequence ID" value="NZ_BSTI01000003.1"/>
</dbReference>
<dbReference type="EMBL" id="BSTI01000003">
    <property type="protein sequence ID" value="GLY65096.1"/>
    <property type="molecule type" value="Genomic_DNA"/>
</dbReference>
<dbReference type="Pfam" id="PF00196">
    <property type="entry name" value="GerE"/>
    <property type="match status" value="1"/>
</dbReference>
<comment type="caution">
    <text evidence="2">The sequence shown here is derived from an EMBL/GenBank/DDBJ whole genome shotgun (WGS) entry which is preliminary data.</text>
</comment>
<evidence type="ECO:0000259" key="1">
    <source>
        <dbReference type="PROSITE" id="PS50043"/>
    </source>
</evidence>
<protein>
    <recommendedName>
        <fullName evidence="1">HTH luxR-type domain-containing protein</fullName>
    </recommendedName>
</protein>
<dbReference type="GO" id="GO:0006355">
    <property type="term" value="P:regulation of DNA-templated transcription"/>
    <property type="evidence" value="ECO:0007669"/>
    <property type="project" value="InterPro"/>
</dbReference>
<dbReference type="InterPro" id="IPR036388">
    <property type="entry name" value="WH-like_DNA-bd_sf"/>
</dbReference>
<dbReference type="InterPro" id="IPR000792">
    <property type="entry name" value="Tscrpt_reg_LuxR_C"/>
</dbReference>
<accession>A0A9W6QW26</accession>
<reference evidence="2" key="1">
    <citation type="submission" date="2023-03" db="EMBL/GenBank/DDBJ databases">
        <title>Amycolatopsis taiwanensis NBRC 103393.</title>
        <authorList>
            <person name="Ichikawa N."/>
            <person name="Sato H."/>
            <person name="Tonouchi N."/>
        </authorList>
    </citation>
    <scope>NUCLEOTIDE SEQUENCE</scope>
    <source>
        <strain evidence="2">NBRC 103393</strain>
    </source>
</reference>
<dbReference type="PANTHER" id="PTHR34293:SF1">
    <property type="entry name" value="HTH-TYPE TRANSCRIPTIONAL REGULATOR TRMBL2"/>
    <property type="match status" value="1"/>
</dbReference>
<dbReference type="Proteomes" id="UP001165136">
    <property type="component" value="Unassembled WGS sequence"/>
</dbReference>
<feature type="domain" description="HTH luxR-type" evidence="1">
    <location>
        <begin position="146"/>
        <end position="211"/>
    </location>
</feature>
<dbReference type="InterPro" id="IPR051797">
    <property type="entry name" value="TrmB-like"/>
</dbReference>
<name>A0A9W6QW26_9PSEU</name>
<dbReference type="InterPro" id="IPR016032">
    <property type="entry name" value="Sig_transdc_resp-reg_C-effctor"/>
</dbReference>
<dbReference type="SMART" id="SM00421">
    <property type="entry name" value="HTH_LUXR"/>
    <property type="match status" value="1"/>
</dbReference>
<keyword evidence="3" id="KW-1185">Reference proteome</keyword>
<evidence type="ECO:0000313" key="2">
    <source>
        <dbReference type="EMBL" id="GLY65096.1"/>
    </source>
</evidence>
<gene>
    <name evidence="2" type="ORF">Atai01_17150</name>
</gene>
<dbReference type="PROSITE" id="PS50043">
    <property type="entry name" value="HTH_LUXR_2"/>
    <property type="match status" value="1"/>
</dbReference>
<dbReference type="AlphaFoldDB" id="A0A9W6QW26"/>
<dbReference type="PRINTS" id="PR00038">
    <property type="entry name" value="HTHLUXR"/>
</dbReference>
<dbReference type="SUPFAM" id="SSF46894">
    <property type="entry name" value="C-terminal effector domain of the bipartite response regulators"/>
    <property type="match status" value="1"/>
</dbReference>
<sequence length="228" mass="24157">MSTSLMTRPHQSLPAVPGTAADPLLATARSEVLVATTPTTASPNPFGIARPVHHQNLRRGVRYRVLVPESARMAPSLGARLSKLALAGAAVRTLPEVPTDTLVVDRTTAVYRADRPGAGIAPFRHPGVVAAAVEMFERLWFTSAPLLPDTTELAARERELLSLLAAGRTDAAAAEALGISVRTVRRLVAGIMDRLGARSRFMAGVKAAHHGWLAAAGPVFNTARERVS</sequence>